<name>A0ABX9K3G1_9BACT</name>
<keyword evidence="2" id="KW-1185">Reference proteome</keyword>
<evidence type="ECO:0000313" key="2">
    <source>
        <dbReference type="Proteomes" id="UP000256345"/>
    </source>
</evidence>
<proteinExistence type="predicted"/>
<gene>
    <name evidence="1" type="ORF">ATI61_10412</name>
</gene>
<evidence type="ECO:0008006" key="3">
    <source>
        <dbReference type="Google" id="ProtNLM"/>
    </source>
</evidence>
<accession>A0ABX9K3G1</accession>
<organism evidence="1 2">
    <name type="scientific">Archangium gephyra</name>
    <dbReference type="NCBI Taxonomy" id="48"/>
    <lineage>
        <taxon>Bacteria</taxon>
        <taxon>Pseudomonadati</taxon>
        <taxon>Myxococcota</taxon>
        <taxon>Myxococcia</taxon>
        <taxon>Myxococcales</taxon>
        <taxon>Cystobacterineae</taxon>
        <taxon>Archangiaceae</taxon>
        <taxon>Archangium</taxon>
    </lineage>
</organism>
<dbReference type="Proteomes" id="UP000256345">
    <property type="component" value="Unassembled WGS sequence"/>
</dbReference>
<reference evidence="1 2" key="1">
    <citation type="submission" date="2018-08" db="EMBL/GenBank/DDBJ databases">
        <title>Genomic Encyclopedia of Archaeal and Bacterial Type Strains, Phase II (KMG-II): from individual species to whole genera.</title>
        <authorList>
            <person name="Goeker M."/>
        </authorList>
    </citation>
    <scope>NUCLEOTIDE SEQUENCE [LARGE SCALE GENOMIC DNA]</scope>
    <source>
        <strain evidence="1 2">DSM 2261</strain>
    </source>
</reference>
<dbReference type="EMBL" id="QUMU01000004">
    <property type="protein sequence ID" value="REG32725.1"/>
    <property type="molecule type" value="Genomic_DNA"/>
</dbReference>
<evidence type="ECO:0000313" key="1">
    <source>
        <dbReference type="EMBL" id="REG32725.1"/>
    </source>
</evidence>
<comment type="caution">
    <text evidence="1">The sequence shown here is derived from an EMBL/GenBank/DDBJ whole genome shotgun (WGS) entry which is preliminary data.</text>
</comment>
<protein>
    <recommendedName>
        <fullName evidence="3">Lipoprotein</fullName>
    </recommendedName>
</protein>
<sequence length="176" mass="18794">MTLPCSPSCRRRPFPWSFTRGLLCCAWLGLGALVGTSCRPPLAACADDAREDDDTREQALASPPLSHVFGHGPLKLDGQVACPGDTDWLYAHADCCHPAGVRVRWEAALGALEVDLLDVEGVPLSLDAPGDLAQRTPGEVRLMRASHGGPFLVRLRARGAAAVPYTVELSAPVFVR</sequence>